<dbReference type="AlphaFoldDB" id="A0A1F5G5Z8"/>
<comment type="caution">
    <text evidence="1">The sequence shown here is derived from an EMBL/GenBank/DDBJ whole genome shotgun (WGS) entry which is preliminary data.</text>
</comment>
<evidence type="ECO:0000313" key="1">
    <source>
        <dbReference type="EMBL" id="OGD87296.1"/>
    </source>
</evidence>
<accession>A0A1F5G5Z8</accession>
<dbReference type="EMBL" id="MFAT01000001">
    <property type="protein sequence ID" value="OGD87296.1"/>
    <property type="molecule type" value="Genomic_DNA"/>
</dbReference>
<evidence type="ECO:0000313" key="2">
    <source>
        <dbReference type="Proteomes" id="UP000176317"/>
    </source>
</evidence>
<dbReference type="Proteomes" id="UP000176317">
    <property type="component" value="Unassembled WGS sequence"/>
</dbReference>
<protein>
    <recommendedName>
        <fullName evidence="3">CopG family transcriptional regulator</fullName>
    </recommendedName>
</protein>
<name>A0A1F5G5Z8_9BACT</name>
<evidence type="ECO:0008006" key="3">
    <source>
        <dbReference type="Google" id="ProtNLM"/>
    </source>
</evidence>
<sequence length="84" mass="9721">MQNTVRTTIRIRKDLLDLSRQYAIKRSTSLQNAINYTLAAGFGHVSDLDSRRQAMSKIDKFRKSFDGKKVDLKKLLKSSKKDFK</sequence>
<gene>
    <name evidence="1" type="ORF">A2164_04035</name>
</gene>
<reference evidence="1 2" key="1">
    <citation type="journal article" date="2016" name="Nat. Commun.">
        <title>Thousands of microbial genomes shed light on interconnected biogeochemical processes in an aquifer system.</title>
        <authorList>
            <person name="Anantharaman K."/>
            <person name="Brown C.T."/>
            <person name="Hug L.A."/>
            <person name="Sharon I."/>
            <person name="Castelle C.J."/>
            <person name="Probst A.J."/>
            <person name="Thomas B.C."/>
            <person name="Singh A."/>
            <person name="Wilkins M.J."/>
            <person name="Karaoz U."/>
            <person name="Brodie E.L."/>
            <person name="Williams K.H."/>
            <person name="Hubbard S.S."/>
            <person name="Banfield J.F."/>
        </authorList>
    </citation>
    <scope>NUCLEOTIDE SEQUENCE [LARGE SCALE GENOMIC DNA]</scope>
</reference>
<proteinExistence type="predicted"/>
<organism evidence="1 2">
    <name type="scientific">Candidatus Curtissbacteria bacterium RBG_13_35_7</name>
    <dbReference type="NCBI Taxonomy" id="1797705"/>
    <lineage>
        <taxon>Bacteria</taxon>
        <taxon>Candidatus Curtissiibacteriota</taxon>
    </lineage>
</organism>